<dbReference type="RefSeq" id="WP_106291638.1">
    <property type="nucleotide sequence ID" value="NZ_CAWNTC010000226.1"/>
</dbReference>
<proteinExistence type="predicted"/>
<dbReference type="Proteomes" id="UP000238762">
    <property type="component" value="Unassembled WGS sequence"/>
</dbReference>
<comment type="caution">
    <text evidence="2">The sequence shown here is derived from an EMBL/GenBank/DDBJ whole genome shotgun (WGS) entry which is preliminary data.</text>
</comment>
<protein>
    <recommendedName>
        <fullName evidence="4">Lipoprotein</fullName>
    </recommendedName>
</protein>
<accession>A0A2T1BXI0</accession>
<feature type="chain" id="PRO_5015512466" description="Lipoprotein" evidence="1">
    <location>
        <begin position="22"/>
        <end position="113"/>
    </location>
</feature>
<gene>
    <name evidence="2" type="ORF">C7B64_22580</name>
</gene>
<keyword evidence="3" id="KW-1185">Reference proteome</keyword>
<reference evidence="2 3" key="2">
    <citation type="submission" date="2018-03" db="EMBL/GenBank/DDBJ databases">
        <title>The ancient ancestry and fast evolution of plastids.</title>
        <authorList>
            <person name="Moore K.R."/>
            <person name="Magnabosco C."/>
            <person name="Momper L."/>
            <person name="Gold D.A."/>
            <person name="Bosak T."/>
            <person name="Fournier G.P."/>
        </authorList>
    </citation>
    <scope>NUCLEOTIDE SEQUENCE [LARGE SCALE GENOMIC DNA]</scope>
    <source>
        <strain evidence="2 3">CCAP 1448/3</strain>
    </source>
</reference>
<evidence type="ECO:0000313" key="2">
    <source>
        <dbReference type="EMBL" id="PSB00617.1"/>
    </source>
</evidence>
<reference evidence="2 3" key="1">
    <citation type="submission" date="2018-02" db="EMBL/GenBank/DDBJ databases">
        <authorList>
            <person name="Cohen D.B."/>
            <person name="Kent A.D."/>
        </authorList>
    </citation>
    <scope>NUCLEOTIDE SEQUENCE [LARGE SCALE GENOMIC DNA]</scope>
    <source>
        <strain evidence="2 3">CCAP 1448/3</strain>
    </source>
</reference>
<dbReference type="PROSITE" id="PS51257">
    <property type="entry name" value="PROKAR_LIPOPROTEIN"/>
    <property type="match status" value="1"/>
</dbReference>
<organism evidence="2 3">
    <name type="scientific">Merismopedia glauca CCAP 1448/3</name>
    <dbReference type="NCBI Taxonomy" id="1296344"/>
    <lineage>
        <taxon>Bacteria</taxon>
        <taxon>Bacillati</taxon>
        <taxon>Cyanobacteriota</taxon>
        <taxon>Cyanophyceae</taxon>
        <taxon>Synechococcales</taxon>
        <taxon>Merismopediaceae</taxon>
        <taxon>Merismopedia</taxon>
    </lineage>
</organism>
<dbReference type="OrthoDB" id="583175at2"/>
<evidence type="ECO:0008006" key="4">
    <source>
        <dbReference type="Google" id="ProtNLM"/>
    </source>
</evidence>
<keyword evidence="1" id="KW-0732">Signal</keyword>
<sequence length="113" mass="12166">MKRRLFNWIAVITLAFTIASCVDKTPLTGTQQVYAGKWIASDGTYIQIYLDGGGDFKGSNTSIEGGATSIKGNEINIGLGPVQKTFKITKQPYTTAGKISIELDGIEFTKTSP</sequence>
<evidence type="ECO:0000313" key="3">
    <source>
        <dbReference type="Proteomes" id="UP000238762"/>
    </source>
</evidence>
<dbReference type="EMBL" id="PVWJ01000181">
    <property type="protein sequence ID" value="PSB00617.1"/>
    <property type="molecule type" value="Genomic_DNA"/>
</dbReference>
<dbReference type="AlphaFoldDB" id="A0A2T1BXI0"/>
<evidence type="ECO:0000256" key="1">
    <source>
        <dbReference type="SAM" id="SignalP"/>
    </source>
</evidence>
<name>A0A2T1BXI0_9CYAN</name>
<feature type="signal peptide" evidence="1">
    <location>
        <begin position="1"/>
        <end position="21"/>
    </location>
</feature>